<proteinExistence type="predicted"/>
<accession>A0ABD0URS6</accession>
<feature type="domain" description="Terpene synthase metal-binding" evidence="5">
    <location>
        <begin position="11"/>
        <end position="249"/>
    </location>
</feature>
<dbReference type="SFLD" id="SFLDS00005">
    <property type="entry name" value="Isoprenoid_Synthase_Type_I"/>
    <property type="match status" value="2"/>
</dbReference>
<dbReference type="InterPro" id="IPR036965">
    <property type="entry name" value="Terpene_synth_N_sf"/>
</dbReference>
<evidence type="ECO:0000313" key="6">
    <source>
        <dbReference type="EMBL" id="KAL0915278.1"/>
    </source>
</evidence>
<dbReference type="PANTHER" id="PTHR31225:SF93">
    <property type="entry name" value="ALPHA-HUMULENE_(-)-(E)-BETA-CARYOPHYLLENE SYNTHASE"/>
    <property type="match status" value="1"/>
</dbReference>
<keyword evidence="2" id="KW-0460">Magnesium</keyword>
<dbReference type="GO" id="GO:0010333">
    <property type="term" value="F:terpene synthase activity"/>
    <property type="evidence" value="ECO:0007669"/>
    <property type="project" value="UniProtKB-ARBA"/>
</dbReference>
<dbReference type="Gene3D" id="1.10.600.10">
    <property type="entry name" value="Farnesyl Diphosphate Synthase"/>
    <property type="match status" value="2"/>
</dbReference>
<protein>
    <submittedName>
        <fullName evidence="6">Uncharacterized protein</fullName>
    </submittedName>
</protein>
<dbReference type="FunFam" id="1.10.600.10:FF:000007">
    <property type="entry name" value="Isoprene synthase, chloroplastic"/>
    <property type="match status" value="2"/>
</dbReference>
<dbReference type="InterPro" id="IPR044814">
    <property type="entry name" value="Terpene_cyclase_plant_C1"/>
</dbReference>
<keyword evidence="1" id="KW-0479">Metal-binding</keyword>
<name>A0ABD0URS6_DENTH</name>
<dbReference type="InterPro" id="IPR001906">
    <property type="entry name" value="Terpene_synth_N"/>
</dbReference>
<evidence type="ECO:0000256" key="3">
    <source>
        <dbReference type="ARBA" id="ARBA00023239"/>
    </source>
</evidence>
<reference evidence="6 7" key="1">
    <citation type="journal article" date="2024" name="Plant Biotechnol. J.">
        <title>Dendrobium thyrsiflorum genome and its molecular insights into genes involved in important horticultural traits.</title>
        <authorList>
            <person name="Chen B."/>
            <person name="Wang J.Y."/>
            <person name="Zheng P.J."/>
            <person name="Li K.L."/>
            <person name="Liang Y.M."/>
            <person name="Chen X.F."/>
            <person name="Zhang C."/>
            <person name="Zhao X."/>
            <person name="He X."/>
            <person name="Zhang G.Q."/>
            <person name="Liu Z.J."/>
            <person name="Xu Q."/>
        </authorList>
    </citation>
    <scope>NUCLEOTIDE SEQUENCE [LARGE SCALE GENOMIC DNA]</scope>
    <source>
        <strain evidence="6">GZMU011</strain>
    </source>
</reference>
<dbReference type="InterPro" id="IPR034741">
    <property type="entry name" value="Terpene_cyclase-like_1_C"/>
</dbReference>
<sequence>MKDIIKCRWWKGLNLTKNLPFTRDRLIEGYFWVLSVYSEPHYSRARLMMTKVISLLSILDDIYDVYGTVEELQILTEVIESWQLENVGKLPQYMQHEFLALYSNFKEFENILEQEQYSFRVHYLKEEKKKMAKAFIQEAIWANDGYVPKLKDYLEVSLISSGYGYLACASYIGMQDEISKEFFDWVTGMPQIIKSANFIARVVNDIATNEFEQKRKHVASAVQCYVMEYGCSNEEACKKLMEMVEEEWKILNREFMFSKNNIPIHLLRTIINLTKVIELAYKDAQDAYTESTETMKDNIIDVLVEPGMENVISTFFSLNHHLVTSSSFEGKATQLILDFRLSKIVGSFEVDFGGKFNGSSAISNFHPSVWADFFISKPPLPDINMASLKSKNDELKVEVRKMLIDTTDPLHSLELIDRIQRLGVAYHFEKEIEEKLLKIYETRVGYDDLYTVALHFRLLRQQRYHISCDVFSKFLDEKGEFMSCLNNDVKALLSLYEATHLSIPGEEILDKALEFSKIQLKTLASNMDPYLSDMVSSSLEVPLVRRVERLKAKLYFSIFEKESICNETLLNFAKLDFNLLQATHQEEARTLSIWWEGLNLTKSLPFTRDRLIEGYFWVLSVYFEPQYSRARLMMTMVLSLLSILDDIYDVYGTVEELQLLTDVIESWQLENVEKLTQYMQHEFLALYSNLKEFENKLEQEQYSFRVHYLKEEMKKMAKAYFQEAVWANDGYVPKLKDYLEVSLISSGYGCLACASYIGMQDEISKEFFDWVTGMPQIIKSANFITRLVNDIVTNEFEQKRKHVASAVQCYVMEYGCSNEEACKKLMEMVEEEWKILNREFIFSKKNIPIHLLRTIINLANAIEFVYKDTQDAYTESTKTMKDNIIDVLVEPVQIHMDVRVTCPSRVNIVLHMYKLIYSQ</sequence>
<dbReference type="SUPFAM" id="SSF48576">
    <property type="entry name" value="Terpenoid synthases"/>
    <property type="match status" value="2"/>
</dbReference>
<gene>
    <name evidence="6" type="ORF">M5K25_015683</name>
</gene>
<keyword evidence="7" id="KW-1185">Reference proteome</keyword>
<dbReference type="GO" id="GO:0046872">
    <property type="term" value="F:metal ion binding"/>
    <property type="evidence" value="ECO:0007669"/>
    <property type="project" value="UniProtKB-KW"/>
</dbReference>
<dbReference type="SUPFAM" id="SSF48239">
    <property type="entry name" value="Terpenoid cyclases/Protein prenyltransferases"/>
    <property type="match status" value="1"/>
</dbReference>
<feature type="domain" description="Terpene synthase metal-binding" evidence="5">
    <location>
        <begin position="598"/>
        <end position="834"/>
    </location>
</feature>
<dbReference type="PANTHER" id="PTHR31225">
    <property type="entry name" value="OS04G0344100 PROTEIN-RELATED"/>
    <property type="match status" value="1"/>
</dbReference>
<dbReference type="Pfam" id="PF03936">
    <property type="entry name" value="Terpene_synth_C"/>
    <property type="match status" value="2"/>
</dbReference>
<evidence type="ECO:0000256" key="2">
    <source>
        <dbReference type="ARBA" id="ARBA00022842"/>
    </source>
</evidence>
<evidence type="ECO:0000259" key="4">
    <source>
        <dbReference type="Pfam" id="PF01397"/>
    </source>
</evidence>
<dbReference type="Pfam" id="PF01397">
    <property type="entry name" value="Terpene_synth"/>
    <property type="match status" value="1"/>
</dbReference>
<dbReference type="InterPro" id="IPR008949">
    <property type="entry name" value="Isoprenoid_synthase_dom_sf"/>
</dbReference>
<organism evidence="6 7">
    <name type="scientific">Dendrobium thyrsiflorum</name>
    <name type="common">Pinecone-like raceme dendrobium</name>
    <name type="synonym">Orchid</name>
    <dbReference type="NCBI Taxonomy" id="117978"/>
    <lineage>
        <taxon>Eukaryota</taxon>
        <taxon>Viridiplantae</taxon>
        <taxon>Streptophyta</taxon>
        <taxon>Embryophyta</taxon>
        <taxon>Tracheophyta</taxon>
        <taxon>Spermatophyta</taxon>
        <taxon>Magnoliopsida</taxon>
        <taxon>Liliopsida</taxon>
        <taxon>Asparagales</taxon>
        <taxon>Orchidaceae</taxon>
        <taxon>Epidendroideae</taxon>
        <taxon>Malaxideae</taxon>
        <taxon>Dendrobiinae</taxon>
        <taxon>Dendrobium</taxon>
    </lineage>
</organism>
<keyword evidence="3" id="KW-0456">Lyase</keyword>
<dbReference type="InterPro" id="IPR005630">
    <property type="entry name" value="Terpene_synthase_metal-bd"/>
</dbReference>
<dbReference type="EMBL" id="JANQDX010000012">
    <property type="protein sequence ID" value="KAL0915278.1"/>
    <property type="molecule type" value="Genomic_DNA"/>
</dbReference>
<dbReference type="Proteomes" id="UP001552299">
    <property type="component" value="Unassembled WGS sequence"/>
</dbReference>
<dbReference type="InterPro" id="IPR050148">
    <property type="entry name" value="Terpene_synthase-like"/>
</dbReference>
<evidence type="ECO:0000256" key="1">
    <source>
        <dbReference type="ARBA" id="ARBA00022723"/>
    </source>
</evidence>
<dbReference type="FunFam" id="1.50.10.130:FF:000001">
    <property type="entry name" value="Isoprene synthase, chloroplastic"/>
    <property type="match status" value="1"/>
</dbReference>
<dbReference type="Gene3D" id="1.50.10.130">
    <property type="entry name" value="Terpene synthase, N-terminal domain"/>
    <property type="match status" value="1"/>
</dbReference>
<dbReference type="AlphaFoldDB" id="A0ABD0URS6"/>
<evidence type="ECO:0000313" key="7">
    <source>
        <dbReference type="Proteomes" id="UP001552299"/>
    </source>
</evidence>
<dbReference type="SFLD" id="SFLDG01019">
    <property type="entry name" value="Terpene_Cyclase_Like_1_C_Termi"/>
    <property type="match status" value="2"/>
</dbReference>
<evidence type="ECO:0000259" key="5">
    <source>
        <dbReference type="Pfam" id="PF03936"/>
    </source>
</evidence>
<comment type="caution">
    <text evidence="6">The sequence shown here is derived from an EMBL/GenBank/DDBJ whole genome shotgun (WGS) entry which is preliminary data.</text>
</comment>
<dbReference type="InterPro" id="IPR008930">
    <property type="entry name" value="Terpenoid_cyclase/PrenylTrfase"/>
</dbReference>
<feature type="domain" description="Terpene synthase N-terminal" evidence="4">
    <location>
        <begin position="370"/>
        <end position="539"/>
    </location>
</feature>
<dbReference type="CDD" id="cd00684">
    <property type="entry name" value="Terpene_cyclase_plant_C1"/>
    <property type="match status" value="1"/>
</dbReference>
<dbReference type="GO" id="GO:0008299">
    <property type="term" value="P:isoprenoid biosynthetic process"/>
    <property type="evidence" value="ECO:0007669"/>
    <property type="project" value="UniProtKB-ARBA"/>
</dbReference>